<dbReference type="PROSITE" id="PS51918">
    <property type="entry name" value="RADICAL_SAM"/>
    <property type="match status" value="1"/>
</dbReference>
<keyword evidence="7" id="KW-0949">S-adenosyl-L-methionine</keyword>
<dbReference type="SFLD" id="SFLDG01070">
    <property type="entry name" value="PLP-dependent"/>
    <property type="match status" value="1"/>
</dbReference>
<dbReference type="SFLD" id="SFLDS00029">
    <property type="entry name" value="Radical_SAM"/>
    <property type="match status" value="1"/>
</dbReference>
<evidence type="ECO:0000256" key="2">
    <source>
        <dbReference type="ARBA" id="ARBA00001933"/>
    </source>
</evidence>
<evidence type="ECO:0000256" key="5">
    <source>
        <dbReference type="ARBA" id="ARBA00022363"/>
    </source>
</evidence>
<comment type="similarity">
    <text evidence="4">Belongs to the radical SAM superfamily. KamA family.</text>
</comment>
<evidence type="ECO:0000256" key="7">
    <source>
        <dbReference type="ARBA" id="ARBA00022691"/>
    </source>
</evidence>
<comment type="cofactor">
    <cofactor evidence="2 14">
        <name>pyridoxal 5'-phosphate</name>
        <dbReference type="ChEBI" id="CHEBI:597326"/>
    </cofactor>
</comment>
<dbReference type="InterPro" id="IPR022462">
    <property type="entry name" value="EpmB"/>
</dbReference>
<comment type="cofactor">
    <cofactor evidence="3">
        <name>[4Fe-4S] cluster</name>
        <dbReference type="ChEBI" id="CHEBI:49883"/>
    </cofactor>
</comment>
<dbReference type="EMBL" id="FMXN01000013">
    <property type="protein sequence ID" value="SDB48608.1"/>
    <property type="molecule type" value="Genomic_DNA"/>
</dbReference>
<evidence type="ECO:0000313" key="17">
    <source>
        <dbReference type="Proteomes" id="UP000199626"/>
    </source>
</evidence>
<dbReference type="SUPFAM" id="SSF102114">
    <property type="entry name" value="Radical SAM enzymes"/>
    <property type="match status" value="1"/>
</dbReference>
<keyword evidence="11" id="KW-0411">Iron-sulfur</keyword>
<dbReference type="SFLD" id="SFLDF00314">
    <property type="entry name" value="L-lysine_2_3-aminomutase_(yjeK"/>
    <property type="match status" value="1"/>
</dbReference>
<sequence length="262" mass="29128">MQVMPHADEFIERDGFIADPLAELNAGQYGVLHKYKSRVLVILRGGCAINCRYCFRRHFPYADHHFGPAELEQLIELIQNDANINEVILSGGDPLMATDKQLDQLLTRLEQLPQLKRIRIHSRLPVVLPSRLTQELAHRLAASPLQAILVLHINHPQEISPALKQGLALWADAGITLLNQSVLLAQINADADVLTELCEALFAARVLPYYLHQLDQVAGASHFAVSDEVARALLHQLQVNLPGFLVPKLVREIAGEPSKTPL</sequence>
<dbReference type="Pfam" id="PF04055">
    <property type="entry name" value="Radical_SAM"/>
    <property type="match status" value="1"/>
</dbReference>
<evidence type="ECO:0000256" key="1">
    <source>
        <dbReference type="ARBA" id="ARBA00001352"/>
    </source>
</evidence>
<dbReference type="GO" id="GO:0051539">
    <property type="term" value="F:4 iron, 4 sulfur cluster binding"/>
    <property type="evidence" value="ECO:0007669"/>
    <property type="project" value="UniProtKB-KW"/>
</dbReference>
<dbReference type="GO" id="GO:0016853">
    <property type="term" value="F:isomerase activity"/>
    <property type="evidence" value="ECO:0007669"/>
    <property type="project" value="UniProtKB-KW"/>
</dbReference>
<evidence type="ECO:0000256" key="3">
    <source>
        <dbReference type="ARBA" id="ARBA00001966"/>
    </source>
</evidence>
<organism evidence="16 17">
    <name type="scientific">Pseudidiomarina indica</name>
    <dbReference type="NCBI Taxonomy" id="1159017"/>
    <lineage>
        <taxon>Bacteria</taxon>
        <taxon>Pseudomonadati</taxon>
        <taxon>Pseudomonadota</taxon>
        <taxon>Gammaproteobacteria</taxon>
        <taxon>Alteromonadales</taxon>
        <taxon>Idiomarinaceae</taxon>
        <taxon>Pseudidiomarina</taxon>
    </lineage>
</organism>
<evidence type="ECO:0000256" key="4">
    <source>
        <dbReference type="ARBA" id="ARBA00008703"/>
    </source>
</evidence>
<dbReference type="NCBIfam" id="TIGR00238">
    <property type="entry name" value="KamA family radical SAM protein"/>
    <property type="match status" value="1"/>
</dbReference>
<evidence type="ECO:0000256" key="6">
    <source>
        <dbReference type="ARBA" id="ARBA00022485"/>
    </source>
</evidence>
<gene>
    <name evidence="16" type="ORF">SAMN02927930_01877</name>
</gene>
<evidence type="ECO:0000256" key="8">
    <source>
        <dbReference type="ARBA" id="ARBA00022723"/>
    </source>
</evidence>
<feature type="modified residue" description="N6-(pyridoxal phosphate)lysine" evidence="14">
    <location>
        <position position="259"/>
    </location>
</feature>
<evidence type="ECO:0000256" key="10">
    <source>
        <dbReference type="ARBA" id="ARBA00023004"/>
    </source>
</evidence>
<keyword evidence="17" id="KW-1185">Reference proteome</keyword>
<accession>A0A1G6DU13</accession>
<dbReference type="GO" id="GO:0046872">
    <property type="term" value="F:metal ion binding"/>
    <property type="evidence" value="ECO:0007669"/>
    <property type="project" value="UniProtKB-KW"/>
</dbReference>
<keyword evidence="6" id="KW-0004">4Fe-4S</keyword>
<dbReference type="STRING" id="1159017.SAMN02927930_01877"/>
<dbReference type="InterPro" id="IPR013785">
    <property type="entry name" value="Aldolase_TIM"/>
</dbReference>
<protein>
    <recommendedName>
        <fullName evidence="5">L-lysine 2,3-aminomutase</fullName>
    </recommendedName>
    <alternativeName>
        <fullName evidence="13">EF-P post-translational modification enzyme B</fullName>
    </alternativeName>
</protein>
<keyword evidence="10" id="KW-0408">Iron</keyword>
<evidence type="ECO:0000256" key="14">
    <source>
        <dbReference type="PIRSR" id="PIRSR603739-50"/>
    </source>
</evidence>
<name>A0A1G6DU13_9GAMM</name>
<evidence type="ECO:0000256" key="11">
    <source>
        <dbReference type="ARBA" id="ARBA00023014"/>
    </source>
</evidence>
<dbReference type="Proteomes" id="UP000199626">
    <property type="component" value="Unassembled WGS sequence"/>
</dbReference>
<dbReference type="CDD" id="cd01335">
    <property type="entry name" value="Radical_SAM"/>
    <property type="match status" value="1"/>
</dbReference>
<dbReference type="InterPro" id="IPR007197">
    <property type="entry name" value="rSAM"/>
</dbReference>
<dbReference type="InterPro" id="IPR003739">
    <property type="entry name" value="Lys_aminomutase/Glu_NH3_mut"/>
</dbReference>
<evidence type="ECO:0000259" key="15">
    <source>
        <dbReference type="PROSITE" id="PS51918"/>
    </source>
</evidence>
<reference evidence="17" key="1">
    <citation type="submission" date="2016-10" db="EMBL/GenBank/DDBJ databases">
        <authorList>
            <person name="Varghese N."/>
            <person name="Submissions S."/>
        </authorList>
    </citation>
    <scope>NUCLEOTIDE SEQUENCE [LARGE SCALE GENOMIC DNA]</scope>
    <source>
        <strain evidence="17">CGMCC 1.10824</strain>
    </source>
</reference>
<dbReference type="Gene3D" id="3.20.20.70">
    <property type="entry name" value="Aldolase class I"/>
    <property type="match status" value="1"/>
</dbReference>
<evidence type="ECO:0000256" key="9">
    <source>
        <dbReference type="ARBA" id="ARBA00022898"/>
    </source>
</evidence>
<evidence type="ECO:0000256" key="12">
    <source>
        <dbReference type="ARBA" id="ARBA00023235"/>
    </source>
</evidence>
<keyword evidence="8" id="KW-0479">Metal-binding</keyword>
<dbReference type="AlphaFoldDB" id="A0A1G6DU13"/>
<proteinExistence type="inferred from homology"/>
<keyword evidence="12" id="KW-0413">Isomerase</keyword>
<evidence type="ECO:0000313" key="16">
    <source>
        <dbReference type="EMBL" id="SDB48608.1"/>
    </source>
</evidence>
<dbReference type="InterPro" id="IPR058240">
    <property type="entry name" value="rSAM_sf"/>
</dbReference>
<comment type="catalytic activity">
    <reaction evidence="1">
        <text>L-lysine = D-beta-lysine</text>
        <dbReference type="Rhea" id="RHEA:44148"/>
        <dbReference type="ChEBI" id="CHEBI:32551"/>
        <dbReference type="ChEBI" id="CHEBI:84138"/>
    </reaction>
</comment>
<dbReference type="PANTHER" id="PTHR30538">
    <property type="entry name" value="LYSINE 2,3-AMINOMUTASE-RELATED"/>
    <property type="match status" value="1"/>
</dbReference>
<feature type="domain" description="Radical SAM core" evidence="15">
    <location>
        <begin position="33"/>
        <end position="245"/>
    </location>
</feature>
<keyword evidence="9 14" id="KW-0663">Pyridoxal phosphate</keyword>
<dbReference type="NCBIfam" id="TIGR03821">
    <property type="entry name" value="EFP_modif_epmB"/>
    <property type="match status" value="1"/>
</dbReference>
<dbReference type="PANTHER" id="PTHR30538:SF1">
    <property type="entry name" value="L-LYSINE 2,3-AMINOMUTASE"/>
    <property type="match status" value="1"/>
</dbReference>
<evidence type="ECO:0000256" key="13">
    <source>
        <dbReference type="ARBA" id="ARBA00030756"/>
    </source>
</evidence>